<reference evidence="2" key="1">
    <citation type="submission" date="2020-01" db="EMBL/GenBank/DDBJ databases">
        <authorList>
            <person name="Meier V. D."/>
            <person name="Meier V D."/>
        </authorList>
    </citation>
    <scope>NUCLEOTIDE SEQUENCE</scope>
    <source>
        <strain evidence="2">HLG_WM_MAG_06</strain>
    </source>
</reference>
<protein>
    <submittedName>
        <fullName evidence="2">Uncharacterized protein</fullName>
    </submittedName>
</protein>
<dbReference type="AlphaFoldDB" id="A0A6S6T467"/>
<organism evidence="2">
    <name type="scientific">uncultured Sulfurovum sp</name>
    <dbReference type="NCBI Taxonomy" id="269237"/>
    <lineage>
        <taxon>Bacteria</taxon>
        <taxon>Pseudomonadati</taxon>
        <taxon>Campylobacterota</taxon>
        <taxon>Epsilonproteobacteria</taxon>
        <taxon>Campylobacterales</taxon>
        <taxon>Sulfurovaceae</taxon>
        <taxon>Sulfurovum</taxon>
        <taxon>environmental samples</taxon>
    </lineage>
</organism>
<accession>A0A6S6T467</accession>
<dbReference type="Gene3D" id="2.40.160.20">
    <property type="match status" value="1"/>
</dbReference>
<feature type="chain" id="PRO_5028238800" evidence="1">
    <location>
        <begin position="19"/>
        <end position="173"/>
    </location>
</feature>
<evidence type="ECO:0000256" key="1">
    <source>
        <dbReference type="SAM" id="SignalP"/>
    </source>
</evidence>
<feature type="signal peptide" evidence="1">
    <location>
        <begin position="1"/>
        <end position="18"/>
    </location>
</feature>
<evidence type="ECO:0000313" key="2">
    <source>
        <dbReference type="EMBL" id="CAA6809746.1"/>
    </source>
</evidence>
<gene>
    <name evidence="2" type="ORF">HELGO_WM5167</name>
</gene>
<sequence>MFNKIFLTIFFSMSVAYAVDDFSSERLLGIEVGYTTTTTHDGTVQNKDRNVEIGFRLGAQNEDWRTMLQANFMKVNGRDYQKVMLNFDRFVWASLYETDSIVFKPYIGGHVGWLRYTDNISLNDNGLAYGGQMGLALNVLDQVDFDFGYKHTVTDIDSVDNFGSFVFGANYIY</sequence>
<name>A0A6S6T467_9BACT</name>
<dbReference type="SUPFAM" id="SSF56925">
    <property type="entry name" value="OMPA-like"/>
    <property type="match status" value="1"/>
</dbReference>
<proteinExistence type="predicted"/>
<keyword evidence="1" id="KW-0732">Signal</keyword>
<dbReference type="InterPro" id="IPR011250">
    <property type="entry name" value="OMP/PagP_B-barrel"/>
</dbReference>
<dbReference type="EMBL" id="CACVAP010000059">
    <property type="protein sequence ID" value="CAA6809746.1"/>
    <property type="molecule type" value="Genomic_DNA"/>
</dbReference>